<dbReference type="RefSeq" id="WP_173135726.1">
    <property type="nucleotide sequence ID" value="NZ_JABRWJ010000032.1"/>
</dbReference>
<feature type="transmembrane region" description="Helical" evidence="1">
    <location>
        <begin position="71"/>
        <end position="89"/>
    </location>
</feature>
<feature type="transmembrane region" description="Helical" evidence="1">
    <location>
        <begin position="6"/>
        <end position="25"/>
    </location>
</feature>
<comment type="caution">
    <text evidence="2">The sequence shown here is derived from an EMBL/GenBank/DDBJ whole genome shotgun (WGS) entry which is preliminary data.</text>
</comment>
<reference evidence="2 3" key="1">
    <citation type="submission" date="2020-05" db="EMBL/GenBank/DDBJ databases">
        <title>Aquincola sp. isolate from soil.</title>
        <authorList>
            <person name="Han J."/>
            <person name="Kim D.-U."/>
        </authorList>
    </citation>
    <scope>NUCLEOTIDE SEQUENCE [LARGE SCALE GENOMIC DNA]</scope>
    <source>
        <strain evidence="2 3">S2</strain>
    </source>
</reference>
<evidence type="ECO:0000313" key="2">
    <source>
        <dbReference type="EMBL" id="NRF72459.1"/>
    </source>
</evidence>
<keyword evidence="1" id="KW-0812">Transmembrane</keyword>
<accession>A0ABX2EVL3</accession>
<keyword evidence="3" id="KW-1185">Reference proteome</keyword>
<keyword evidence="1" id="KW-1133">Transmembrane helix</keyword>
<evidence type="ECO:0000256" key="1">
    <source>
        <dbReference type="SAM" id="Phobius"/>
    </source>
</evidence>
<gene>
    <name evidence="2" type="ORF">HLB44_36470</name>
</gene>
<name>A0ABX2EVL3_9BURK</name>
<protein>
    <recommendedName>
        <fullName evidence="4">PH domain-containing protein</fullName>
    </recommendedName>
</protein>
<dbReference type="Proteomes" id="UP000737171">
    <property type="component" value="Unassembled WGS sequence"/>
</dbReference>
<dbReference type="EMBL" id="JABRWJ010000032">
    <property type="protein sequence ID" value="NRF72459.1"/>
    <property type="molecule type" value="Genomic_DNA"/>
</dbReference>
<evidence type="ECO:0000313" key="3">
    <source>
        <dbReference type="Proteomes" id="UP000737171"/>
    </source>
</evidence>
<proteinExistence type="predicted"/>
<keyword evidence="1" id="KW-0472">Membrane</keyword>
<organism evidence="2 3">
    <name type="scientific">Pseudaquabacterium terrae</name>
    <dbReference type="NCBI Taxonomy" id="2732868"/>
    <lineage>
        <taxon>Bacteria</taxon>
        <taxon>Pseudomonadati</taxon>
        <taxon>Pseudomonadota</taxon>
        <taxon>Betaproteobacteria</taxon>
        <taxon>Burkholderiales</taxon>
        <taxon>Sphaerotilaceae</taxon>
        <taxon>Pseudaquabacterium</taxon>
    </lineage>
</organism>
<evidence type="ECO:0008006" key="4">
    <source>
        <dbReference type="Google" id="ProtNLM"/>
    </source>
</evidence>
<sequence>MAQYSAAIQIIGSALLVLALGWAAKRAMPKKVGEWTYSNYPLLGKLIALLGVVFITAAHVYNGLKLFESDWWVPPIIIVMTVGFYWLAYEMFVTTLRWNTTVVELLRPPLRPKVVRFSEVDSLKLHPTTESVTIRSTNGTKLWFPHSFRTGMPQLFTALTSVTAEENYDSRAEA</sequence>
<feature type="transmembrane region" description="Helical" evidence="1">
    <location>
        <begin position="37"/>
        <end position="59"/>
    </location>
</feature>